<dbReference type="Proteomes" id="UP000198846">
    <property type="component" value="Unassembled WGS sequence"/>
</dbReference>
<dbReference type="EMBL" id="FNQK01000010">
    <property type="protein sequence ID" value="SEA31662.1"/>
    <property type="molecule type" value="Genomic_DNA"/>
</dbReference>
<keyword evidence="1" id="KW-0472">Membrane</keyword>
<dbReference type="STRING" id="283786.SAMN04487990_11032"/>
<sequence length="99" mass="11145">MNLKETNKFNKLALGLLFDAVGYVSFIVPGFGELTDIIWAPLSAWLMTKMYSGKKGKVGAFISFVEELLPGFDVIPSFTLMWIYTYVVSPSKEEIIEIK</sequence>
<feature type="transmembrane region" description="Helical" evidence="1">
    <location>
        <begin position="20"/>
        <end position="47"/>
    </location>
</feature>
<gene>
    <name evidence="2" type="ORF">SAMN04487990_11032</name>
</gene>
<proteinExistence type="predicted"/>
<accession>A0A1H4A7Y6</accession>
<keyword evidence="3" id="KW-1185">Reference proteome</keyword>
<dbReference type="OrthoDB" id="1144067at2"/>
<keyword evidence="1" id="KW-1133">Transmembrane helix</keyword>
<keyword evidence="1" id="KW-0812">Transmembrane</keyword>
<evidence type="ECO:0000313" key="3">
    <source>
        <dbReference type="Proteomes" id="UP000198846"/>
    </source>
</evidence>
<evidence type="ECO:0000313" key="2">
    <source>
        <dbReference type="EMBL" id="SEA31662.1"/>
    </source>
</evidence>
<dbReference type="AlphaFoldDB" id="A0A1H4A7Y6"/>
<protein>
    <submittedName>
        <fullName evidence="2">Uncharacterized protein</fullName>
    </submittedName>
</protein>
<evidence type="ECO:0000256" key="1">
    <source>
        <dbReference type="SAM" id="Phobius"/>
    </source>
</evidence>
<dbReference type="RefSeq" id="WP_092134108.1">
    <property type="nucleotide sequence ID" value="NZ_FNQK01000010.1"/>
</dbReference>
<reference evidence="2 3" key="1">
    <citation type="submission" date="2016-10" db="EMBL/GenBank/DDBJ databases">
        <authorList>
            <person name="de Groot N.N."/>
        </authorList>
    </citation>
    <scope>NUCLEOTIDE SEQUENCE [LARGE SCALE GENOMIC DNA]</scope>
    <source>
        <strain evidence="2 3">DSM 23842</strain>
    </source>
</reference>
<name>A0A1H4A7Y6_BIZPA</name>
<organism evidence="2 3">
    <name type="scientific">Bizionia paragorgiae</name>
    <dbReference type="NCBI Taxonomy" id="283786"/>
    <lineage>
        <taxon>Bacteria</taxon>
        <taxon>Pseudomonadati</taxon>
        <taxon>Bacteroidota</taxon>
        <taxon>Flavobacteriia</taxon>
        <taxon>Flavobacteriales</taxon>
        <taxon>Flavobacteriaceae</taxon>
        <taxon>Bizionia</taxon>
    </lineage>
</organism>